<organism evidence="2 3">
    <name type="scientific">Bodo saltans</name>
    <name type="common">Flagellated protozoan</name>
    <dbReference type="NCBI Taxonomy" id="75058"/>
    <lineage>
        <taxon>Eukaryota</taxon>
        <taxon>Discoba</taxon>
        <taxon>Euglenozoa</taxon>
        <taxon>Kinetoplastea</taxon>
        <taxon>Metakinetoplastina</taxon>
        <taxon>Eubodonida</taxon>
        <taxon>Bodonidae</taxon>
        <taxon>Bodo</taxon>
    </lineage>
</organism>
<name>A0A0S4J7B8_BODSA</name>
<feature type="compositionally biased region" description="Low complexity" evidence="1">
    <location>
        <begin position="46"/>
        <end position="70"/>
    </location>
</feature>
<evidence type="ECO:0000256" key="1">
    <source>
        <dbReference type="SAM" id="MobiDB-lite"/>
    </source>
</evidence>
<dbReference type="VEuPathDB" id="TriTrypDB:BSAL_88535"/>
<keyword evidence="3" id="KW-1185">Reference proteome</keyword>
<dbReference type="Proteomes" id="UP000051952">
    <property type="component" value="Unassembled WGS sequence"/>
</dbReference>
<accession>A0A0S4J7B8</accession>
<evidence type="ECO:0000313" key="2">
    <source>
        <dbReference type="EMBL" id="CUG84307.1"/>
    </source>
</evidence>
<dbReference type="EMBL" id="CYKH01001115">
    <property type="protein sequence ID" value="CUG84307.1"/>
    <property type="molecule type" value="Genomic_DNA"/>
</dbReference>
<reference evidence="3" key="1">
    <citation type="submission" date="2015-09" db="EMBL/GenBank/DDBJ databases">
        <authorList>
            <consortium name="Pathogen Informatics"/>
        </authorList>
    </citation>
    <scope>NUCLEOTIDE SEQUENCE [LARGE SCALE GENOMIC DNA]</scope>
    <source>
        <strain evidence="3">Lake Konstanz</strain>
    </source>
</reference>
<dbReference type="AlphaFoldDB" id="A0A0S4J7B8"/>
<gene>
    <name evidence="2" type="ORF">BSAL_88535</name>
</gene>
<protein>
    <submittedName>
        <fullName evidence="2">Uncharacterized protein</fullName>
    </submittedName>
</protein>
<feature type="region of interest" description="Disordered" evidence="1">
    <location>
        <begin position="46"/>
        <end position="79"/>
    </location>
</feature>
<proteinExistence type="predicted"/>
<sequence length="170" mass="18931">MDVSRPFYLIDVSTSQFVFRRCRMGEAAVVKMTAATLKRQLSRLRQQLPLNSSTNANSISRSSASTSHHTGAMQPNKTQAHENVAVRSCPWCCTALRKHPLSTHRELDQPPPSMYYSVDLFTASGHAMEALVSGIGQYVTQGFHAQRVPWLVPCSDDWGYGEANESHVNH</sequence>
<evidence type="ECO:0000313" key="3">
    <source>
        <dbReference type="Proteomes" id="UP000051952"/>
    </source>
</evidence>